<evidence type="ECO:0000256" key="4">
    <source>
        <dbReference type="ARBA" id="ARBA00022723"/>
    </source>
</evidence>
<evidence type="ECO:0000313" key="8">
    <source>
        <dbReference type="Proteomes" id="UP001219525"/>
    </source>
</evidence>
<gene>
    <name evidence="7" type="ORF">GGX14DRAFT_656201</name>
</gene>
<dbReference type="PANTHER" id="PTHR10286">
    <property type="entry name" value="INORGANIC PYROPHOSPHATASE"/>
    <property type="match status" value="1"/>
</dbReference>
<dbReference type="GO" id="GO:0005737">
    <property type="term" value="C:cytoplasm"/>
    <property type="evidence" value="ECO:0007669"/>
    <property type="project" value="InterPro"/>
</dbReference>
<name>A0AAD6Y9T3_9AGAR</name>
<keyword evidence="8" id="KW-1185">Reference proteome</keyword>
<dbReference type="GO" id="GO:0000287">
    <property type="term" value="F:magnesium ion binding"/>
    <property type="evidence" value="ECO:0007669"/>
    <property type="project" value="InterPro"/>
</dbReference>
<evidence type="ECO:0000256" key="2">
    <source>
        <dbReference type="ARBA" id="ARBA00006220"/>
    </source>
</evidence>
<evidence type="ECO:0000313" key="7">
    <source>
        <dbReference type="EMBL" id="KAJ7201288.1"/>
    </source>
</evidence>
<protein>
    <recommendedName>
        <fullName evidence="3">inorganic diphosphatase</fullName>
        <ecNumber evidence="3">3.6.1.1</ecNumber>
    </recommendedName>
</protein>
<dbReference type="EC" id="3.6.1.1" evidence="3"/>
<evidence type="ECO:0000256" key="1">
    <source>
        <dbReference type="ARBA" id="ARBA00001946"/>
    </source>
</evidence>
<evidence type="ECO:0000256" key="5">
    <source>
        <dbReference type="ARBA" id="ARBA00022801"/>
    </source>
</evidence>
<keyword evidence="6" id="KW-0460">Magnesium</keyword>
<reference evidence="7" key="1">
    <citation type="submission" date="2023-03" db="EMBL/GenBank/DDBJ databases">
        <title>Massive genome expansion in bonnet fungi (Mycena s.s.) driven by repeated elements and novel gene families across ecological guilds.</title>
        <authorList>
            <consortium name="Lawrence Berkeley National Laboratory"/>
            <person name="Harder C.B."/>
            <person name="Miyauchi S."/>
            <person name="Viragh M."/>
            <person name="Kuo A."/>
            <person name="Thoen E."/>
            <person name="Andreopoulos B."/>
            <person name="Lu D."/>
            <person name="Skrede I."/>
            <person name="Drula E."/>
            <person name="Henrissat B."/>
            <person name="Morin E."/>
            <person name="Kohler A."/>
            <person name="Barry K."/>
            <person name="LaButti K."/>
            <person name="Morin E."/>
            <person name="Salamov A."/>
            <person name="Lipzen A."/>
            <person name="Mereny Z."/>
            <person name="Hegedus B."/>
            <person name="Baldrian P."/>
            <person name="Stursova M."/>
            <person name="Weitz H."/>
            <person name="Taylor A."/>
            <person name="Grigoriev I.V."/>
            <person name="Nagy L.G."/>
            <person name="Martin F."/>
            <person name="Kauserud H."/>
        </authorList>
    </citation>
    <scope>NUCLEOTIDE SEQUENCE</scope>
    <source>
        <strain evidence="7">9144</strain>
    </source>
</reference>
<comment type="similarity">
    <text evidence="2">Belongs to the PPase family.</text>
</comment>
<proteinExistence type="inferred from homology"/>
<evidence type="ECO:0000256" key="6">
    <source>
        <dbReference type="ARBA" id="ARBA00022842"/>
    </source>
</evidence>
<dbReference type="GO" id="GO:0004427">
    <property type="term" value="F:inorganic diphosphate phosphatase activity"/>
    <property type="evidence" value="ECO:0007669"/>
    <property type="project" value="UniProtKB-EC"/>
</dbReference>
<keyword evidence="4" id="KW-0479">Metal-binding</keyword>
<keyword evidence="5" id="KW-0378">Hydrolase</keyword>
<evidence type="ECO:0000256" key="3">
    <source>
        <dbReference type="ARBA" id="ARBA00012146"/>
    </source>
</evidence>
<dbReference type="InterPro" id="IPR008162">
    <property type="entry name" value="Pyrophosphatase"/>
</dbReference>
<dbReference type="GO" id="GO:0006796">
    <property type="term" value="P:phosphate-containing compound metabolic process"/>
    <property type="evidence" value="ECO:0007669"/>
    <property type="project" value="InterPro"/>
</dbReference>
<dbReference type="SUPFAM" id="SSF50324">
    <property type="entry name" value="Inorganic pyrophosphatase"/>
    <property type="match status" value="1"/>
</dbReference>
<dbReference type="InterPro" id="IPR036649">
    <property type="entry name" value="Pyrophosphatase_sf"/>
</dbReference>
<dbReference type="Proteomes" id="UP001219525">
    <property type="component" value="Unassembled WGS sequence"/>
</dbReference>
<dbReference type="EMBL" id="JARJCW010000059">
    <property type="protein sequence ID" value="KAJ7201288.1"/>
    <property type="molecule type" value="Genomic_DNA"/>
</dbReference>
<sequence>MIVVAPRWTSAQMELTPKEAFAPIRQAMRRRRLAYVRSPRVHLELRVAAAGAPLHACEIGERVAQTGDVRSVRVLGILAPRDEDVLCWTLLVIDTTDPLAERLHNIADVDRECPGLITATKEWLRLYKLPDGKGENTFEFDGEVKGTNFAMEIVRTAHEAWQNLVTANPRDAFVDLSNVTIRNSPGIIQSEAADLDRNFAVGIRPPAPESSSVFCGSAAKWWFTYRDRTGLASL</sequence>
<organism evidence="7 8">
    <name type="scientific">Mycena pura</name>
    <dbReference type="NCBI Taxonomy" id="153505"/>
    <lineage>
        <taxon>Eukaryota</taxon>
        <taxon>Fungi</taxon>
        <taxon>Dikarya</taxon>
        <taxon>Basidiomycota</taxon>
        <taxon>Agaricomycotina</taxon>
        <taxon>Agaricomycetes</taxon>
        <taxon>Agaricomycetidae</taxon>
        <taxon>Agaricales</taxon>
        <taxon>Marasmiineae</taxon>
        <taxon>Mycenaceae</taxon>
        <taxon>Mycena</taxon>
    </lineage>
</organism>
<dbReference type="Gene3D" id="3.90.80.10">
    <property type="entry name" value="Inorganic pyrophosphatase"/>
    <property type="match status" value="1"/>
</dbReference>
<dbReference type="AlphaFoldDB" id="A0AAD6Y9T3"/>
<comment type="caution">
    <text evidence="7">The sequence shown here is derived from an EMBL/GenBank/DDBJ whole genome shotgun (WGS) entry which is preliminary data.</text>
</comment>
<accession>A0AAD6Y9T3</accession>
<comment type="cofactor">
    <cofactor evidence="1">
        <name>Mg(2+)</name>
        <dbReference type="ChEBI" id="CHEBI:18420"/>
    </cofactor>
</comment>
<dbReference type="Pfam" id="PF00719">
    <property type="entry name" value="Pyrophosphatase"/>
    <property type="match status" value="1"/>
</dbReference>